<keyword evidence="14" id="KW-1185">Reference proteome</keyword>
<dbReference type="GO" id="GO:0005730">
    <property type="term" value="C:nucleolus"/>
    <property type="evidence" value="ECO:0007669"/>
    <property type="project" value="UniProtKB-SubCell"/>
</dbReference>
<feature type="binding site" evidence="8">
    <location>
        <position position="57"/>
    </location>
    <ligand>
        <name>S-adenosyl-L-methionine</name>
        <dbReference type="ChEBI" id="CHEBI:59789"/>
    </ligand>
</feature>
<feature type="region of interest" description="Disordered" evidence="9">
    <location>
        <begin position="433"/>
        <end position="466"/>
    </location>
</feature>
<feature type="compositionally biased region" description="Basic and acidic residues" evidence="9">
    <location>
        <begin position="529"/>
        <end position="540"/>
    </location>
</feature>
<dbReference type="GO" id="GO:0030687">
    <property type="term" value="C:preribosome, large subunit precursor"/>
    <property type="evidence" value="ECO:0007669"/>
    <property type="project" value="TreeGrafter"/>
</dbReference>
<keyword evidence="8" id="KW-0175">Coiled coil</keyword>
<organism evidence="13 14">
    <name type="scientific">Panaeolus cyanescens</name>
    <dbReference type="NCBI Taxonomy" id="181874"/>
    <lineage>
        <taxon>Eukaryota</taxon>
        <taxon>Fungi</taxon>
        <taxon>Dikarya</taxon>
        <taxon>Basidiomycota</taxon>
        <taxon>Agaricomycotina</taxon>
        <taxon>Agaricomycetes</taxon>
        <taxon>Agaricomycetidae</taxon>
        <taxon>Agaricales</taxon>
        <taxon>Agaricineae</taxon>
        <taxon>Galeropsidaceae</taxon>
        <taxon>Panaeolus</taxon>
    </lineage>
</organism>
<dbReference type="InParanoid" id="A0A409YCD4"/>
<evidence type="ECO:0000313" key="14">
    <source>
        <dbReference type="Proteomes" id="UP000284842"/>
    </source>
</evidence>
<feature type="compositionally biased region" description="Basic and acidic residues" evidence="9">
    <location>
        <begin position="571"/>
        <end position="581"/>
    </location>
</feature>
<keyword evidence="7 8" id="KW-0539">Nucleus</keyword>
<proteinExistence type="inferred from homology"/>
<feature type="region of interest" description="Disordered" evidence="9">
    <location>
        <begin position="822"/>
        <end position="865"/>
    </location>
</feature>
<name>A0A409YCD4_9AGAR</name>
<reference evidence="13 14" key="1">
    <citation type="journal article" date="2018" name="Evol. Lett.">
        <title>Horizontal gene cluster transfer increased hallucinogenic mushroom diversity.</title>
        <authorList>
            <person name="Reynolds H.T."/>
            <person name="Vijayakumar V."/>
            <person name="Gluck-Thaler E."/>
            <person name="Korotkin H.B."/>
            <person name="Matheny P.B."/>
            <person name="Slot J.C."/>
        </authorList>
    </citation>
    <scope>NUCLEOTIDE SEQUENCE [LARGE SCALE GENOMIC DNA]</scope>
    <source>
        <strain evidence="13 14">2629</strain>
    </source>
</reference>
<feature type="compositionally biased region" description="Basic residues" evidence="9">
    <location>
        <begin position="855"/>
        <end position="865"/>
    </location>
</feature>
<comment type="similarity">
    <text evidence="8">Belongs to the class I-like SAM-binding methyltransferase superfamily. RNA methyltransferase RlmE family. SPB1 subfamily.</text>
</comment>
<feature type="region of interest" description="Disordered" evidence="9">
    <location>
        <begin position="609"/>
        <end position="663"/>
    </location>
</feature>
<dbReference type="InterPro" id="IPR029063">
    <property type="entry name" value="SAM-dependent_MTases_sf"/>
</dbReference>
<keyword evidence="4 8" id="KW-0489">Methyltransferase</keyword>
<feature type="compositionally biased region" description="Basic and acidic residues" evidence="9">
    <location>
        <begin position="492"/>
        <end position="510"/>
    </location>
</feature>
<feature type="compositionally biased region" description="Acidic residues" evidence="9">
    <location>
        <begin position="541"/>
        <end position="556"/>
    </location>
</feature>
<dbReference type="InterPro" id="IPR002877">
    <property type="entry name" value="RNA_MeTrfase_FtsJ_dom"/>
</dbReference>
<keyword evidence="6 8" id="KW-0949">S-adenosyl-L-methionine</keyword>
<comment type="subcellular location">
    <subcellularLocation>
        <location evidence="1 8">Nucleus</location>
        <location evidence="1 8">Nucleolus</location>
    </subcellularLocation>
</comment>
<evidence type="ECO:0000259" key="10">
    <source>
        <dbReference type="Pfam" id="PF01728"/>
    </source>
</evidence>
<dbReference type="FunCoup" id="A0A409YCD4">
    <property type="interactions" value="559"/>
</dbReference>
<dbReference type="InterPro" id="IPR024576">
    <property type="entry name" value="rRNA_MeTfrase_Spb1_DUF3381"/>
</dbReference>
<feature type="binding site" evidence="8">
    <location>
        <position position="93"/>
    </location>
    <ligand>
        <name>S-adenosyl-L-methionine</name>
        <dbReference type="ChEBI" id="CHEBI:59789"/>
    </ligand>
</feature>
<feature type="binding site" evidence="8">
    <location>
        <position position="59"/>
    </location>
    <ligand>
        <name>S-adenosyl-L-methionine</name>
        <dbReference type="ChEBI" id="CHEBI:59789"/>
    </ligand>
</feature>
<evidence type="ECO:0000256" key="4">
    <source>
        <dbReference type="ARBA" id="ARBA00022603"/>
    </source>
</evidence>
<feature type="binding site" evidence="8">
    <location>
        <position position="118"/>
    </location>
    <ligand>
        <name>S-adenosyl-L-methionine</name>
        <dbReference type="ChEBI" id="CHEBI:59789"/>
    </ligand>
</feature>
<accession>A0A409YCD4</accession>
<dbReference type="Gene3D" id="3.40.50.150">
    <property type="entry name" value="Vaccinia Virus protein VP39"/>
    <property type="match status" value="1"/>
</dbReference>
<feature type="compositionally biased region" description="Acidic residues" evidence="9">
    <location>
        <begin position="442"/>
        <end position="464"/>
    </location>
</feature>
<feature type="compositionally biased region" description="Acidic residues" evidence="9">
    <location>
        <begin position="616"/>
        <end position="663"/>
    </location>
</feature>
<feature type="domain" description="Ribosomal RNA methyltransferase SPB1-like C-terminal" evidence="11">
    <location>
        <begin position="643"/>
        <end position="860"/>
    </location>
</feature>
<gene>
    <name evidence="13" type="ORF">CVT24_000876</name>
</gene>
<dbReference type="GO" id="GO:0000463">
    <property type="term" value="P:maturation of LSU-rRNA from tricistronic rRNA transcript (SSU-rRNA, 5.8S rRNA, LSU-rRNA)"/>
    <property type="evidence" value="ECO:0007669"/>
    <property type="project" value="TreeGrafter"/>
</dbReference>
<feature type="coiled-coil region" evidence="8">
    <location>
        <begin position="353"/>
        <end position="391"/>
    </location>
</feature>
<feature type="compositionally biased region" description="Polar residues" evidence="9">
    <location>
        <begin position="229"/>
        <end position="241"/>
    </location>
</feature>
<dbReference type="SUPFAM" id="SSF53335">
    <property type="entry name" value="S-adenosyl-L-methionine-dependent methyltransferases"/>
    <property type="match status" value="1"/>
</dbReference>
<dbReference type="Pfam" id="PF01728">
    <property type="entry name" value="FtsJ"/>
    <property type="match status" value="1"/>
</dbReference>
<dbReference type="Pfam" id="PF07780">
    <property type="entry name" value="Spb1_C"/>
    <property type="match status" value="1"/>
</dbReference>
<keyword evidence="2 8" id="KW-0690">Ribosome biogenesis</keyword>
<dbReference type="Proteomes" id="UP000284842">
    <property type="component" value="Unassembled WGS sequence"/>
</dbReference>
<dbReference type="PANTHER" id="PTHR10920">
    <property type="entry name" value="RIBOSOMAL RNA METHYLTRANSFERASE"/>
    <property type="match status" value="1"/>
</dbReference>
<dbReference type="PANTHER" id="PTHR10920:SF13">
    <property type="entry name" value="PRE-RRNA 2'-O-RIBOSE RNA METHYLTRANSFERASE FTSJ3"/>
    <property type="match status" value="1"/>
</dbReference>
<feature type="region of interest" description="Disordered" evidence="9">
    <location>
        <begin position="492"/>
        <end position="595"/>
    </location>
</feature>
<feature type="binding site" evidence="8">
    <location>
        <position position="77"/>
    </location>
    <ligand>
        <name>S-adenosyl-L-methionine</name>
        <dbReference type="ChEBI" id="CHEBI:59789"/>
    </ligand>
</feature>
<feature type="domain" description="Ribosomal RNA methyltransferase FtsJ" evidence="10">
    <location>
        <begin position="25"/>
        <end position="201"/>
    </location>
</feature>
<dbReference type="GO" id="GO:0008650">
    <property type="term" value="F:rRNA (uridine-2'-O-)-methyltransferase activity"/>
    <property type="evidence" value="ECO:0007669"/>
    <property type="project" value="TreeGrafter"/>
</dbReference>
<sequence>MGKAQKKTGKGRLDKYYKLAKEQGYRARSAFKLIQLNKKYSILENSRCTIDLCAAPGGWLQVASKYMPQNSIIVGVDLVPIKPIPRVVTFAADITTPHCRNLIRGELKDWKADVVLHDGAPNVGTAWVQDAYSQSELVLMSLKLAVEFLAAGGCFVTKVFRSVDYNNLIWVFNQLFGKVEATKPPSSRNVSAEIFVVCRDFLAPKHIDPKFLDPKHVFKDLASSLPSNEQGVTAGNAQSNVFHPEKKRRHRDGYADGDYTLFKSTTASEFVHGHDPITILGAVNQITFHSDEEKGWLKLDVTTEDVKACCDDLKVLGKGDFKSLLKWRLAIREEIGLDVKTKDTEDVTEQVEVIEVVDEEQQISDELEKLNAEAAARAKRERRRANEIKTKTIQRMQLQMTAPLDIGLEQHDPTLAGQDDFFDLGQAEKGLKKKNRTRFLEGDDGESSDEDNHEDENPEVDGDDADRKLALLEAELDGLYDSYQTRLKERDAKYKVQEARRKNSEREEWGGIKPTDAEEDDDEDSEEGGWEKFQQRKVQDDDSSDSESDSGEEDEGTFAVGSKRPLVGKSSGEKDKRRRMDSSQTASNLQKESKAAKVWFSQDIFSGIGDIAAESDVTDDDAESLSDEDDIMDNGGDDSDVSMSDDFEIVPADDNDDNGDMWDAEADDEEAKIREKIHRFGLLTPEAVTLAQQLINRQKTKTEMINEGFNRYSLNSKEGLPSWFLDDESKHYKPNIPVTKEAMAALRAKQRALDARPIKKVAEAKARKKFKAAQRLEKAMKKAEGVNSTSDMSEREKAQQIEKLMRKGMSGKKPKKEIKVVVAKGAHKGLKGRPKGVKGRYTMVDSRMKKEVRAAKRREKATRKR</sequence>
<feature type="compositionally biased region" description="Basic residues" evidence="9">
    <location>
        <begin position="825"/>
        <end position="838"/>
    </location>
</feature>
<feature type="region of interest" description="Disordered" evidence="9">
    <location>
        <begin position="229"/>
        <end position="252"/>
    </location>
</feature>
<evidence type="ECO:0000256" key="1">
    <source>
        <dbReference type="ARBA" id="ARBA00004604"/>
    </source>
</evidence>
<evidence type="ECO:0000256" key="5">
    <source>
        <dbReference type="ARBA" id="ARBA00022679"/>
    </source>
</evidence>
<dbReference type="OrthoDB" id="1287559at2759"/>
<dbReference type="InterPro" id="IPR050082">
    <property type="entry name" value="RNA_methyltr_RlmE"/>
</dbReference>
<dbReference type="STRING" id="181874.A0A409YCD4"/>
<feature type="active site" description="Proton acceptor" evidence="8">
    <location>
        <position position="158"/>
    </location>
</feature>
<dbReference type="GO" id="GO:0016435">
    <property type="term" value="F:rRNA (guanine) methyltransferase activity"/>
    <property type="evidence" value="ECO:0007669"/>
    <property type="project" value="TreeGrafter"/>
</dbReference>
<evidence type="ECO:0000259" key="12">
    <source>
        <dbReference type="Pfam" id="PF11861"/>
    </source>
</evidence>
<dbReference type="HAMAP" id="MF_03163">
    <property type="entry name" value="RNA_methyltr_E_SPB1"/>
    <property type="match status" value="1"/>
</dbReference>
<evidence type="ECO:0000313" key="13">
    <source>
        <dbReference type="EMBL" id="PPR00653.1"/>
    </source>
</evidence>
<dbReference type="GO" id="GO:0000466">
    <property type="term" value="P:maturation of 5.8S rRNA from tricistronic rRNA transcript (SSU-rRNA, 5.8S rRNA, LSU-rRNA)"/>
    <property type="evidence" value="ECO:0007669"/>
    <property type="project" value="TreeGrafter"/>
</dbReference>
<dbReference type="AlphaFoldDB" id="A0A409YCD4"/>
<evidence type="ECO:0000259" key="11">
    <source>
        <dbReference type="Pfam" id="PF07780"/>
    </source>
</evidence>
<dbReference type="EMBL" id="NHTK01001299">
    <property type="protein sequence ID" value="PPR00653.1"/>
    <property type="molecule type" value="Genomic_DNA"/>
</dbReference>
<dbReference type="InterPro" id="IPR028589">
    <property type="entry name" value="SPB1-like"/>
</dbReference>
<evidence type="ECO:0000256" key="2">
    <source>
        <dbReference type="ARBA" id="ARBA00022517"/>
    </source>
</evidence>
<evidence type="ECO:0000256" key="9">
    <source>
        <dbReference type="SAM" id="MobiDB-lite"/>
    </source>
</evidence>
<dbReference type="InterPro" id="IPR012920">
    <property type="entry name" value="rRNA_MeTfrase_SPB1-like_C"/>
</dbReference>
<dbReference type="HAMAP" id="MF_01547">
    <property type="entry name" value="RNA_methyltr_E"/>
    <property type="match status" value="1"/>
</dbReference>
<dbReference type="InterPro" id="IPR015507">
    <property type="entry name" value="rRNA-MeTfrase_E"/>
</dbReference>
<keyword evidence="3 8" id="KW-0698">rRNA processing</keyword>
<feature type="domain" description="DUF3381" evidence="12">
    <location>
        <begin position="244"/>
        <end position="395"/>
    </location>
</feature>
<dbReference type="FunFam" id="3.40.50.150:FF:000004">
    <property type="entry name" value="AdoMet-dependent rRNA methyltransferase SPB1"/>
    <property type="match status" value="1"/>
</dbReference>
<protein>
    <submittedName>
        <fullName evidence="13">Uncharacterized protein</fullName>
    </submittedName>
</protein>
<evidence type="ECO:0000256" key="8">
    <source>
        <dbReference type="HAMAP-Rule" id="MF_03163"/>
    </source>
</evidence>
<evidence type="ECO:0000256" key="3">
    <source>
        <dbReference type="ARBA" id="ARBA00022552"/>
    </source>
</evidence>
<dbReference type="Pfam" id="PF11861">
    <property type="entry name" value="DUF3381"/>
    <property type="match status" value="1"/>
</dbReference>
<feature type="compositionally biased region" description="Acidic residues" evidence="9">
    <location>
        <begin position="517"/>
        <end position="528"/>
    </location>
</feature>
<evidence type="ECO:0000256" key="7">
    <source>
        <dbReference type="ARBA" id="ARBA00023242"/>
    </source>
</evidence>
<comment type="caution">
    <text evidence="13">The sequence shown here is derived from an EMBL/GenBank/DDBJ whole genome shotgun (WGS) entry which is preliminary data.</text>
</comment>
<evidence type="ECO:0000256" key="6">
    <source>
        <dbReference type="ARBA" id="ARBA00022691"/>
    </source>
</evidence>
<keyword evidence="5 8" id="KW-0808">Transferase</keyword>